<organism evidence="2 5">
    <name type="scientific">Lactobacillus selangorensis</name>
    <dbReference type="NCBI Taxonomy" id="81857"/>
    <lineage>
        <taxon>Bacteria</taxon>
        <taxon>Bacillati</taxon>
        <taxon>Bacillota</taxon>
        <taxon>Bacilli</taxon>
        <taxon>Lactobacillales</taxon>
        <taxon>Lactobacillaceae</taxon>
        <taxon>Lactobacillus</taxon>
    </lineage>
</organism>
<sequence>MKKVQFERIAGAFLILLASAVFSRQPVRAQTVATAPQITAPKQIAPGQARKALRRLAAALRSGQTGSVPQPQSDEQGISLYQDPQTAAKTELQYQPASTADPWRGGTTHFIWQDTVHVKAATVDQIIVNAATLNLGAAIAQLEKGMGFRAKVTLPQPFTAPQIIAAMTAGNLYGSTANVNQQANPLNVKDGEKAGAGFVADPVDPQALWVQLSVNSTNADVKNAFLAEMCTWISGLDSNFLSQVLSDPNSQVAMPLSLDASIDIKQLSAHADLSPHWFDGDQTPQHQLLAGKLPPAADKQLHFGVDFYDSVALDTDAAGNVVIPAQSSSTSQGAMATWNSYLSPWDTQTTQNTAADPLNPPEVTGVTTALPSAAPDEFDDRDIQYSAGLNLLRFVRSVNFFTHQANHITTGLTVTKPLLNGTQLTPSPQTVTFQGTITDDATKTATAASPVTAQLQQAVLGNYTGTMTVQNRSDAAQGAAATQLTAQAGDQLVVTGTFKNKNQLGLDNPTVTLTLPNTLTAASAVTVTIGAGPAVTYTSTEMTVNGAAMTLHLKKALSAAGKTALTGTDTVVVRYTATAQAAAEAAADVIPAMTLSGTSATDTTPMQVGQTNTVRLTVTAPVQMLAIEKVPDPISFGTNQPIPTSDQLLQRTTPNFQVGLYDNYPTAQQWGLQLAATPFTDGQTNLQGHFQFTTATGVIALSTTPATIYQNTAAHHGPFSLDYSGSQGLAYKVAANQHFAVGQTYTATLRWTMVAGPQQ</sequence>
<evidence type="ECO:0000313" key="5">
    <source>
        <dbReference type="Proteomes" id="UP000051751"/>
    </source>
</evidence>
<name>A0A0R2FMD7_9LACO</name>
<gene>
    <name evidence="2" type="ORF">IV38_GL001110</name>
    <name evidence="3" type="ORF">IV40_GL000743</name>
</gene>
<feature type="chain" id="PRO_5007428563" description="WxL domain-containing protein" evidence="1">
    <location>
        <begin position="30"/>
        <end position="759"/>
    </location>
</feature>
<proteinExistence type="predicted"/>
<evidence type="ECO:0000313" key="4">
    <source>
        <dbReference type="Proteomes" id="UP000051645"/>
    </source>
</evidence>
<dbReference type="STRING" id="81857.IV38_GL001110"/>
<evidence type="ECO:0008006" key="6">
    <source>
        <dbReference type="Google" id="ProtNLM"/>
    </source>
</evidence>
<dbReference type="PATRIC" id="fig|81857.3.peg.1116"/>
<evidence type="ECO:0000256" key="1">
    <source>
        <dbReference type="SAM" id="SignalP"/>
    </source>
</evidence>
<feature type="signal peptide" evidence="1">
    <location>
        <begin position="1"/>
        <end position="29"/>
    </location>
</feature>
<reference evidence="4 5" key="1">
    <citation type="journal article" date="2015" name="Genome Announc.">
        <title>Expanding the biotechnology potential of lactobacilli through comparative genomics of 213 strains and associated genera.</title>
        <authorList>
            <person name="Sun Z."/>
            <person name="Harris H.M."/>
            <person name="McCann A."/>
            <person name="Guo C."/>
            <person name="Argimon S."/>
            <person name="Zhang W."/>
            <person name="Yang X."/>
            <person name="Jeffery I.B."/>
            <person name="Cooney J.C."/>
            <person name="Kagawa T.F."/>
            <person name="Liu W."/>
            <person name="Song Y."/>
            <person name="Salvetti E."/>
            <person name="Wrobel A."/>
            <person name="Rasinkangas P."/>
            <person name="Parkhill J."/>
            <person name="Rea M.C."/>
            <person name="O'Sullivan O."/>
            <person name="Ritari J."/>
            <person name="Douillard F.P."/>
            <person name="Paul Ross R."/>
            <person name="Yang R."/>
            <person name="Briner A.E."/>
            <person name="Felis G.E."/>
            <person name="de Vos W.M."/>
            <person name="Barrangou R."/>
            <person name="Klaenhammer T.R."/>
            <person name="Caufield P.W."/>
            <person name="Cui Y."/>
            <person name="Zhang H."/>
            <person name="O'Toole P.W."/>
        </authorList>
    </citation>
    <scope>NUCLEOTIDE SEQUENCE [LARGE SCALE GENOMIC DNA]</scope>
    <source>
        <strain evidence="2 5">ATCC BAA-66</strain>
        <strain evidence="3 4">DSM 13344</strain>
    </source>
</reference>
<dbReference type="EMBL" id="JQAT01000002">
    <property type="protein sequence ID" value="KRN28902.1"/>
    <property type="molecule type" value="Genomic_DNA"/>
</dbReference>
<accession>A0A0R2FMD7</accession>
<dbReference type="AlphaFoldDB" id="A0A0R2FMD7"/>
<evidence type="ECO:0000313" key="2">
    <source>
        <dbReference type="EMBL" id="KRN28902.1"/>
    </source>
</evidence>
<dbReference type="EMBL" id="JQAZ01000002">
    <property type="protein sequence ID" value="KRN32688.1"/>
    <property type="molecule type" value="Genomic_DNA"/>
</dbReference>
<keyword evidence="1" id="KW-0732">Signal</keyword>
<protein>
    <recommendedName>
        <fullName evidence="6">WxL domain-containing protein</fullName>
    </recommendedName>
</protein>
<dbReference type="OrthoDB" id="2306834at2"/>
<comment type="caution">
    <text evidence="2">The sequence shown here is derived from an EMBL/GenBank/DDBJ whole genome shotgun (WGS) entry which is preliminary data.</text>
</comment>
<dbReference type="Proteomes" id="UP000051751">
    <property type="component" value="Unassembled WGS sequence"/>
</dbReference>
<evidence type="ECO:0000313" key="3">
    <source>
        <dbReference type="EMBL" id="KRN32688.1"/>
    </source>
</evidence>
<dbReference type="Proteomes" id="UP000051645">
    <property type="component" value="Unassembled WGS sequence"/>
</dbReference>
<keyword evidence="4" id="KW-1185">Reference proteome</keyword>
<dbReference type="RefSeq" id="WP_057768944.1">
    <property type="nucleotide sequence ID" value="NZ_JQAT01000002.1"/>
</dbReference>